<keyword evidence="1" id="KW-0238">DNA-binding</keyword>
<dbReference type="STRING" id="168276.SAMN05444580_12323"/>
<name>A0A1G7EAL4_9NOCA</name>
<accession>A0A1G7EAL4</accession>
<dbReference type="Gene3D" id="1.10.10.10">
    <property type="entry name" value="Winged helix-like DNA-binding domain superfamily/Winged helix DNA-binding domain"/>
    <property type="match status" value="1"/>
</dbReference>
<dbReference type="InterPro" id="IPR036390">
    <property type="entry name" value="WH_DNA-bd_sf"/>
</dbReference>
<evidence type="ECO:0000313" key="4">
    <source>
        <dbReference type="Proteomes" id="UP000199417"/>
    </source>
</evidence>
<dbReference type="PANTHER" id="PTHR33221:SF4">
    <property type="entry name" value="HTH-TYPE TRANSCRIPTIONAL REPRESSOR NSRR"/>
    <property type="match status" value="1"/>
</dbReference>
<evidence type="ECO:0000256" key="2">
    <source>
        <dbReference type="ARBA" id="ARBA00034078"/>
    </source>
</evidence>
<dbReference type="EMBL" id="FNAB01000023">
    <property type="protein sequence ID" value="SDE60693.1"/>
    <property type="molecule type" value="Genomic_DNA"/>
</dbReference>
<sequence>MRLAVAPGGGGLTTSQVADELSIPYTHTAKVVARLSELGMVEARRGRGGGLSITDAARRTSVGWLTRALEGDGEVVTCEGDTPCPLRNACRLRTALRRAQDAFYDSLDGITVAELTSPPTSQTLLTLSPTVVAGPVAT</sequence>
<gene>
    <name evidence="3" type="ORF">SAMN05444580_12323</name>
</gene>
<dbReference type="GO" id="GO:0003677">
    <property type="term" value="F:DNA binding"/>
    <property type="evidence" value="ECO:0007669"/>
    <property type="project" value="UniProtKB-KW"/>
</dbReference>
<reference evidence="3 4" key="1">
    <citation type="submission" date="2016-10" db="EMBL/GenBank/DDBJ databases">
        <authorList>
            <person name="de Groot N.N."/>
        </authorList>
    </citation>
    <scope>NUCLEOTIDE SEQUENCE [LARGE SCALE GENOMIC DNA]</scope>
    <source>
        <strain evidence="3 4">JCM 11308</strain>
    </source>
</reference>
<dbReference type="InterPro" id="IPR036388">
    <property type="entry name" value="WH-like_DNA-bd_sf"/>
</dbReference>
<dbReference type="AlphaFoldDB" id="A0A1G7EAL4"/>
<dbReference type="GO" id="GO:0003700">
    <property type="term" value="F:DNA-binding transcription factor activity"/>
    <property type="evidence" value="ECO:0007669"/>
    <property type="project" value="TreeGrafter"/>
</dbReference>
<protein>
    <submittedName>
        <fullName evidence="3">Rrf2 family transcriptional regulator, nitric oxide-sensitive transcriptional repressor</fullName>
    </submittedName>
</protein>
<dbReference type="GO" id="GO:0005829">
    <property type="term" value="C:cytosol"/>
    <property type="evidence" value="ECO:0007669"/>
    <property type="project" value="TreeGrafter"/>
</dbReference>
<dbReference type="NCBIfam" id="TIGR00738">
    <property type="entry name" value="rrf2_super"/>
    <property type="match status" value="1"/>
</dbReference>
<dbReference type="Proteomes" id="UP000199417">
    <property type="component" value="Unassembled WGS sequence"/>
</dbReference>
<evidence type="ECO:0000313" key="3">
    <source>
        <dbReference type="EMBL" id="SDE60693.1"/>
    </source>
</evidence>
<organism evidence="3 4">
    <name type="scientific">Rhodococcus tukisamuensis</name>
    <dbReference type="NCBI Taxonomy" id="168276"/>
    <lineage>
        <taxon>Bacteria</taxon>
        <taxon>Bacillati</taxon>
        <taxon>Actinomycetota</taxon>
        <taxon>Actinomycetes</taxon>
        <taxon>Mycobacteriales</taxon>
        <taxon>Nocardiaceae</taxon>
        <taxon>Rhodococcus</taxon>
    </lineage>
</organism>
<keyword evidence="4" id="KW-1185">Reference proteome</keyword>
<dbReference type="PANTHER" id="PTHR33221">
    <property type="entry name" value="WINGED HELIX-TURN-HELIX TRANSCRIPTIONAL REGULATOR, RRF2 FAMILY"/>
    <property type="match status" value="1"/>
</dbReference>
<dbReference type="PROSITE" id="PS51197">
    <property type="entry name" value="HTH_RRF2_2"/>
    <property type="match status" value="1"/>
</dbReference>
<proteinExistence type="predicted"/>
<dbReference type="InterPro" id="IPR000944">
    <property type="entry name" value="Tscrpt_reg_Rrf2"/>
</dbReference>
<dbReference type="Pfam" id="PF02082">
    <property type="entry name" value="Rrf2"/>
    <property type="match status" value="1"/>
</dbReference>
<dbReference type="SUPFAM" id="SSF46785">
    <property type="entry name" value="Winged helix' DNA-binding domain"/>
    <property type="match status" value="1"/>
</dbReference>
<comment type="cofactor">
    <cofactor evidence="2">
        <name>[2Fe-2S] cluster</name>
        <dbReference type="ChEBI" id="CHEBI:190135"/>
    </cofactor>
</comment>
<evidence type="ECO:0000256" key="1">
    <source>
        <dbReference type="ARBA" id="ARBA00023125"/>
    </source>
</evidence>